<evidence type="ECO:0000256" key="1">
    <source>
        <dbReference type="SAM" id="MobiDB-lite"/>
    </source>
</evidence>
<protein>
    <submittedName>
        <fullName evidence="3">Zn-binding domain-containing protein</fullName>
    </submittedName>
</protein>
<evidence type="ECO:0000313" key="4">
    <source>
        <dbReference type="Proteomes" id="UP001458415"/>
    </source>
</evidence>
<dbReference type="EMBL" id="JBEPCU010001392">
    <property type="protein sequence ID" value="MER6983480.1"/>
    <property type="molecule type" value="Genomic_DNA"/>
</dbReference>
<feature type="region of interest" description="Disordered" evidence="1">
    <location>
        <begin position="244"/>
        <end position="282"/>
    </location>
</feature>
<dbReference type="PANTHER" id="PTHR47957">
    <property type="entry name" value="ATP-DEPENDENT HELICASE HRQ1"/>
    <property type="match status" value="1"/>
</dbReference>
<reference evidence="3 4" key="1">
    <citation type="submission" date="2024-06" db="EMBL/GenBank/DDBJ databases">
        <title>The Natural Products Discovery Center: Release of the First 8490 Sequenced Strains for Exploring Actinobacteria Biosynthetic Diversity.</title>
        <authorList>
            <person name="Kalkreuter E."/>
            <person name="Kautsar S.A."/>
            <person name="Yang D."/>
            <person name="Bader C.D."/>
            <person name="Teijaro C.N."/>
            <person name="Fluegel L."/>
            <person name="Davis C.M."/>
            <person name="Simpson J.R."/>
            <person name="Lauterbach L."/>
            <person name="Steele A.D."/>
            <person name="Gui C."/>
            <person name="Meng S."/>
            <person name="Li G."/>
            <person name="Viehrig K."/>
            <person name="Ye F."/>
            <person name="Su P."/>
            <person name="Kiefer A.F."/>
            <person name="Nichols A."/>
            <person name="Cepeda A.J."/>
            <person name="Yan W."/>
            <person name="Fan B."/>
            <person name="Jiang Y."/>
            <person name="Adhikari A."/>
            <person name="Zheng C.-J."/>
            <person name="Schuster L."/>
            <person name="Cowan T.M."/>
            <person name="Smanski M.J."/>
            <person name="Chevrette M.G."/>
            <person name="De Carvalho L.P.S."/>
            <person name="Shen B."/>
        </authorList>
    </citation>
    <scope>NUCLEOTIDE SEQUENCE [LARGE SCALE GENOMIC DNA]</scope>
    <source>
        <strain evidence="3 4">NPDC000634</strain>
    </source>
</reference>
<feature type="non-terminal residue" evidence="3">
    <location>
        <position position="1"/>
    </location>
</feature>
<organism evidence="3 4">
    <name type="scientific">Streptomyces carpinensis</name>
    <dbReference type="NCBI Taxonomy" id="66369"/>
    <lineage>
        <taxon>Bacteria</taxon>
        <taxon>Bacillati</taxon>
        <taxon>Actinomycetota</taxon>
        <taxon>Actinomycetes</taxon>
        <taxon>Kitasatosporales</taxon>
        <taxon>Streptomycetaceae</taxon>
        <taxon>Streptomyces</taxon>
    </lineage>
</organism>
<comment type="caution">
    <text evidence="3">The sequence shown here is derived from an EMBL/GenBank/DDBJ whole genome shotgun (WGS) entry which is preliminary data.</text>
</comment>
<dbReference type="Proteomes" id="UP001458415">
    <property type="component" value="Unassembled WGS sequence"/>
</dbReference>
<dbReference type="PANTHER" id="PTHR47957:SF3">
    <property type="entry name" value="ATP-DEPENDENT HELICASE HRQ1"/>
    <property type="match status" value="1"/>
</dbReference>
<dbReference type="Pfam" id="PF09369">
    <property type="entry name" value="MZB"/>
    <property type="match status" value="1"/>
</dbReference>
<feature type="domain" description="MrfA-like Zn-binding" evidence="2">
    <location>
        <begin position="136"/>
        <end position="215"/>
    </location>
</feature>
<keyword evidence="4" id="KW-1185">Reference proteome</keyword>
<evidence type="ECO:0000313" key="3">
    <source>
        <dbReference type="EMBL" id="MER6983480.1"/>
    </source>
</evidence>
<proteinExistence type="predicted"/>
<sequence length="282" mass="30447">EAAAHTAVHEGAVHLHQGRTYLVRSLDLDDSVALVEEANPPYTTVARDTTAISVLETDIEVPWGDGRLCYGSVEVTNQVVSFLRRRVITGEVLGETKLDLPPRTLRTRAVWWTVTEHQLDEARINPEILGGALHAAEHASIGMLPLFATCDRWDIGGVSIPLHPDTLLPTVFVYDGHPGGAGFAERAFHTARAWLAATREAIASCECDAGCPSCIQSPKCGNGNDPLHKRGAVRLLTVLLKGAPDDVERGEDEVRQGEAREGREAPQESAAEEKAEEKEGGA</sequence>
<gene>
    <name evidence="3" type="ORF">ABT317_42635</name>
</gene>
<dbReference type="InterPro" id="IPR018973">
    <property type="entry name" value="MZB"/>
</dbReference>
<evidence type="ECO:0000259" key="2">
    <source>
        <dbReference type="Pfam" id="PF09369"/>
    </source>
</evidence>
<accession>A0ABV1WH23</accession>
<name>A0ABV1WH23_9ACTN</name>